<dbReference type="InterPro" id="IPR009003">
    <property type="entry name" value="Peptidase_S1_PA"/>
</dbReference>
<dbReference type="SUPFAM" id="SSF50494">
    <property type="entry name" value="Trypsin-like serine proteases"/>
    <property type="match status" value="1"/>
</dbReference>
<evidence type="ECO:0000256" key="1">
    <source>
        <dbReference type="SAM" id="SignalP"/>
    </source>
</evidence>
<dbReference type="OrthoDB" id="290751at2"/>
<dbReference type="GO" id="GO:0004252">
    <property type="term" value="F:serine-type endopeptidase activity"/>
    <property type="evidence" value="ECO:0007669"/>
    <property type="project" value="InterPro"/>
</dbReference>
<keyword evidence="2" id="KW-0378">Hydrolase</keyword>
<sequence precursor="true">MLTPKIDRKLLICVCGLAVLLSLPASVYADAENYQKALPSTVWIITADADDQTSSGTGVLVNAEKRLVITNAHVVGDSRNAVIFFPEMKGDLPTVKRKSYLDNILKLGKQGKVVAVDRKRDLALIQLPELPEGAQAIELAQSSTKPGTAVDLIGNPGGSDVLWVYSSGTVRAVYDKKFDSDHGEHDFKVVETQTAIRRGDSGGPVVNSDGELVAIAQSFSPTAGAVSFCVDISEIKALIDGTWKESPLPTKVVLDNAEIQYTLHSTGNYLIQREVAKDKTQSVFVTKKTEYYRLADVRRIWSLVSTSTKAPDTKLMMRLMRQSSATKIGSWAIEKNSAGEYLILFVAKLDATASDDALEATVEYVARIANAMEKELAPQKATKTAEETLASWLAD</sequence>
<evidence type="ECO:0000313" key="2">
    <source>
        <dbReference type="EMBL" id="QDT09325.1"/>
    </source>
</evidence>
<keyword evidence="1" id="KW-0732">Signal</keyword>
<feature type="signal peptide" evidence="1">
    <location>
        <begin position="1"/>
        <end position="31"/>
    </location>
</feature>
<dbReference type="AlphaFoldDB" id="A0A517NQD1"/>
<keyword evidence="2" id="KW-0645">Protease</keyword>
<dbReference type="PANTHER" id="PTHR43019:SF62">
    <property type="entry name" value="SERINE ENDOPROTEASE DEGS"/>
    <property type="match status" value="1"/>
</dbReference>
<reference evidence="2 3" key="1">
    <citation type="submission" date="2019-02" db="EMBL/GenBank/DDBJ databases">
        <title>Deep-cultivation of Planctomycetes and their phenomic and genomic characterization uncovers novel biology.</title>
        <authorList>
            <person name="Wiegand S."/>
            <person name="Jogler M."/>
            <person name="Boedeker C."/>
            <person name="Pinto D."/>
            <person name="Vollmers J."/>
            <person name="Rivas-Marin E."/>
            <person name="Kohn T."/>
            <person name="Peeters S.H."/>
            <person name="Heuer A."/>
            <person name="Rast P."/>
            <person name="Oberbeckmann S."/>
            <person name="Bunk B."/>
            <person name="Jeske O."/>
            <person name="Meyerdierks A."/>
            <person name="Storesund J.E."/>
            <person name="Kallscheuer N."/>
            <person name="Luecker S."/>
            <person name="Lage O.M."/>
            <person name="Pohl T."/>
            <person name="Merkel B.J."/>
            <person name="Hornburger P."/>
            <person name="Mueller R.-W."/>
            <person name="Bruemmer F."/>
            <person name="Labrenz M."/>
            <person name="Spormann A.M."/>
            <person name="Op den Camp H."/>
            <person name="Overmann J."/>
            <person name="Amann R."/>
            <person name="Jetten M.S.M."/>
            <person name="Mascher T."/>
            <person name="Medema M.H."/>
            <person name="Devos D.P."/>
            <person name="Kaster A.-K."/>
            <person name="Ovreas L."/>
            <person name="Rohde M."/>
            <person name="Galperin M.Y."/>
            <person name="Jogler C."/>
        </authorList>
    </citation>
    <scope>NUCLEOTIDE SEQUENCE [LARGE SCALE GENOMIC DNA]</scope>
    <source>
        <strain evidence="2 3">K23_9</strain>
    </source>
</reference>
<proteinExistence type="predicted"/>
<dbReference type="Pfam" id="PF13365">
    <property type="entry name" value="Trypsin_2"/>
    <property type="match status" value="1"/>
</dbReference>
<keyword evidence="3" id="KW-1185">Reference proteome</keyword>
<dbReference type="Gene3D" id="2.40.10.120">
    <property type="match status" value="1"/>
</dbReference>
<protein>
    <submittedName>
        <fullName evidence="2">Periplasmic serine endoprotease DegP</fullName>
        <ecNumber evidence="2">3.4.21.107</ecNumber>
    </submittedName>
</protein>
<dbReference type="GO" id="GO:0006508">
    <property type="term" value="P:proteolysis"/>
    <property type="evidence" value="ECO:0007669"/>
    <property type="project" value="UniProtKB-KW"/>
</dbReference>
<feature type="chain" id="PRO_5021816159" evidence="1">
    <location>
        <begin position="32"/>
        <end position="395"/>
    </location>
</feature>
<dbReference type="EMBL" id="CP036526">
    <property type="protein sequence ID" value="QDT09325.1"/>
    <property type="molecule type" value="Genomic_DNA"/>
</dbReference>
<organism evidence="2 3">
    <name type="scientific">Stieleria marina</name>
    <dbReference type="NCBI Taxonomy" id="1930275"/>
    <lineage>
        <taxon>Bacteria</taxon>
        <taxon>Pseudomonadati</taxon>
        <taxon>Planctomycetota</taxon>
        <taxon>Planctomycetia</taxon>
        <taxon>Pirellulales</taxon>
        <taxon>Pirellulaceae</taxon>
        <taxon>Stieleria</taxon>
    </lineage>
</organism>
<dbReference type="PANTHER" id="PTHR43019">
    <property type="entry name" value="SERINE ENDOPROTEASE DEGS"/>
    <property type="match status" value="1"/>
</dbReference>
<evidence type="ECO:0000313" key="3">
    <source>
        <dbReference type="Proteomes" id="UP000319817"/>
    </source>
</evidence>
<name>A0A517NQD1_9BACT</name>
<dbReference type="PRINTS" id="PR00834">
    <property type="entry name" value="PROTEASES2C"/>
</dbReference>
<gene>
    <name evidence="2" type="primary">degP_1</name>
    <name evidence="2" type="ORF">K239x_12710</name>
</gene>
<accession>A0A517NQD1</accession>
<dbReference type="EC" id="3.4.21.107" evidence="2"/>
<dbReference type="Proteomes" id="UP000319817">
    <property type="component" value="Chromosome"/>
</dbReference>
<dbReference type="InterPro" id="IPR001940">
    <property type="entry name" value="Peptidase_S1C"/>
</dbReference>
<dbReference type="RefSeq" id="WP_145416903.1">
    <property type="nucleotide sequence ID" value="NZ_CP036526.1"/>
</dbReference>